<organism evidence="1 2">
    <name type="scientific">Weissella koreensis</name>
    <dbReference type="NCBI Taxonomy" id="165096"/>
    <lineage>
        <taxon>Bacteria</taxon>
        <taxon>Bacillati</taxon>
        <taxon>Bacillota</taxon>
        <taxon>Bacilli</taxon>
        <taxon>Lactobacillales</taxon>
        <taxon>Lactobacillaceae</taxon>
        <taxon>Weissella</taxon>
    </lineage>
</organism>
<accession>A0A7H1MKV7</accession>
<keyword evidence="2" id="KW-1185">Reference proteome</keyword>
<proteinExistence type="predicted"/>
<dbReference type="RefSeq" id="WP_006845818.1">
    <property type="nucleotide sequence ID" value="NZ_CP026847.1"/>
</dbReference>
<sequence length="509" mass="58814">MNFNHKFIQFINLAITIIFYFFLVQMLYFSGSSTNLSLESVTWYALLVIVFVVLMYVLINTSFIDRFERLKHKQWIFAVAFFVSVVIFQIVFISYVHPAIGFDAGAIHSALFNPTDVNTRGYYSQYINNLSLLLIQHWLADTFHNTSWLFFDYIGLILVDLSALINILTIWLIKRKNTINLIFLESTLLMVFPWIIISYSDIWVIPLVSLIILFYTLVVKFRSKLWLRLIMDVALILTVILTYYIKPSSIIPIIAIGLIEMKRIYIALFIDHTIKLKQSLIFILVVCLIGGAGYGSFKAIQQTINKQSYIPVNPGLSVPAIHFISMGTSGDGGYNEKDALAMALLPDRQDKVDYSVRILKQRLHKMGPIGYGKFLIMKQSNNTTDGSFAWLKEGHFFAKNPKPTNLLQSFVYKDGKNLKNYQFLAQLIWLLLLFTLIFARSHNDEWVQILRIAILGGLFYLLIFEGGRTRYLIQFLPLIFLLAAYNSDLSWNFLNRGFRWAKETFSIDD</sequence>
<dbReference type="InterPro" id="IPR021200">
    <property type="entry name" value="CHIM_prot"/>
</dbReference>
<dbReference type="AlphaFoldDB" id="A0A7H1MKV7"/>
<dbReference type="Proteomes" id="UP000516446">
    <property type="component" value="Chromosome"/>
</dbReference>
<name>A0A7H1MKV7_9LACO</name>
<protein>
    <recommendedName>
        <fullName evidence="3">Integral membrane protein</fullName>
    </recommendedName>
</protein>
<evidence type="ECO:0008006" key="3">
    <source>
        <dbReference type="Google" id="ProtNLM"/>
    </source>
</evidence>
<dbReference type="EMBL" id="CP043431">
    <property type="protein sequence ID" value="QNT64093.1"/>
    <property type="molecule type" value="Genomic_DNA"/>
</dbReference>
<evidence type="ECO:0000313" key="2">
    <source>
        <dbReference type="Proteomes" id="UP000516446"/>
    </source>
</evidence>
<gene>
    <name evidence="1" type="ORF">FY536_01840</name>
</gene>
<dbReference type="NCBIfam" id="TIGR03766">
    <property type="entry name" value="TIGR03766 family XrtG-associated glycosyltransferase"/>
    <property type="match status" value="1"/>
</dbReference>
<evidence type="ECO:0000313" key="1">
    <source>
        <dbReference type="EMBL" id="QNT64093.1"/>
    </source>
</evidence>
<reference evidence="1 2" key="1">
    <citation type="submission" date="2019-08" db="EMBL/GenBank/DDBJ databases">
        <authorList>
            <person name="Chang H.C."/>
            <person name="Mun S.Y."/>
        </authorList>
    </citation>
    <scope>NUCLEOTIDE SEQUENCE [LARGE SCALE GENOMIC DNA]</scope>
    <source>
        <strain evidence="1 2">SK</strain>
    </source>
</reference>